<dbReference type="Proteomes" id="UP000230084">
    <property type="component" value="Unassembled WGS sequence"/>
</dbReference>
<dbReference type="AlphaFoldDB" id="A0A2H0RNJ8"/>
<sequence>MKIHFAQPLPGTPERLLRAARYSPHYDRKMGKLSYTRKIGGEFYPRFHVYVKETDKVVTFDLHLDQKKASYAGSNMHSGEYDGPTVEREILRMKQEFQRFVRERLD</sequence>
<proteinExistence type="predicted"/>
<protein>
    <submittedName>
        <fullName evidence="1">Uncharacterized protein</fullName>
    </submittedName>
</protein>
<dbReference type="EMBL" id="PCYM01000001">
    <property type="protein sequence ID" value="PIR48016.1"/>
    <property type="molecule type" value="Genomic_DNA"/>
</dbReference>
<gene>
    <name evidence="1" type="ORF">COV06_01290</name>
</gene>
<name>A0A2H0RNJ8_9BACT</name>
<reference evidence="1 2" key="1">
    <citation type="submission" date="2017-09" db="EMBL/GenBank/DDBJ databases">
        <title>Depth-based differentiation of microbial function through sediment-hosted aquifers and enrichment of novel symbionts in the deep terrestrial subsurface.</title>
        <authorList>
            <person name="Probst A.J."/>
            <person name="Ladd B."/>
            <person name="Jarett J.K."/>
            <person name="Geller-Mcgrath D.E."/>
            <person name="Sieber C.M."/>
            <person name="Emerson J.B."/>
            <person name="Anantharaman K."/>
            <person name="Thomas B.C."/>
            <person name="Malmstrom R."/>
            <person name="Stieglmeier M."/>
            <person name="Klingl A."/>
            <person name="Woyke T."/>
            <person name="Ryan C.M."/>
            <person name="Banfield J.F."/>
        </authorList>
    </citation>
    <scope>NUCLEOTIDE SEQUENCE [LARGE SCALE GENOMIC DNA]</scope>
    <source>
        <strain evidence="1">CG10_big_fil_rev_8_21_14_0_10_50_16</strain>
    </source>
</reference>
<organism evidence="1 2">
    <name type="scientific">Candidatus Uhrbacteria bacterium CG10_big_fil_rev_8_21_14_0_10_50_16</name>
    <dbReference type="NCBI Taxonomy" id="1975039"/>
    <lineage>
        <taxon>Bacteria</taxon>
        <taxon>Candidatus Uhriibacteriota</taxon>
    </lineage>
</organism>
<evidence type="ECO:0000313" key="1">
    <source>
        <dbReference type="EMBL" id="PIR48016.1"/>
    </source>
</evidence>
<evidence type="ECO:0000313" key="2">
    <source>
        <dbReference type="Proteomes" id="UP000230084"/>
    </source>
</evidence>
<accession>A0A2H0RNJ8</accession>
<comment type="caution">
    <text evidence="1">The sequence shown here is derived from an EMBL/GenBank/DDBJ whole genome shotgun (WGS) entry which is preliminary data.</text>
</comment>